<name>A0A6J5QLL1_9CAUD</name>
<dbReference type="EMBL" id="LR797154">
    <property type="protein sequence ID" value="CAB4190472.1"/>
    <property type="molecule type" value="Genomic_DNA"/>
</dbReference>
<evidence type="ECO:0000256" key="2">
    <source>
        <dbReference type="ARBA" id="ARBA00022741"/>
    </source>
</evidence>
<dbReference type="EMBL" id="LR797365">
    <property type="protein sequence ID" value="CAB4210576.1"/>
    <property type="molecule type" value="Genomic_DNA"/>
</dbReference>
<dbReference type="EMBL" id="LR796846">
    <property type="protein sequence ID" value="CAB4169538.1"/>
    <property type="molecule type" value="Genomic_DNA"/>
</dbReference>
<evidence type="ECO:0000256" key="4">
    <source>
        <dbReference type="ARBA" id="ARBA00023219"/>
    </source>
</evidence>
<dbReference type="Gene3D" id="3.30.420.240">
    <property type="match status" value="1"/>
</dbReference>
<dbReference type="EMBL" id="LR797241">
    <property type="protein sequence ID" value="CAB4195600.1"/>
    <property type="molecule type" value="Genomic_DNA"/>
</dbReference>
<reference evidence="8" key="1">
    <citation type="submission" date="2020-05" db="EMBL/GenBank/DDBJ databases">
        <authorList>
            <person name="Chiriac C."/>
            <person name="Salcher M."/>
            <person name="Ghai R."/>
            <person name="Kavagutti S V."/>
        </authorList>
    </citation>
    <scope>NUCLEOTIDE SEQUENCE</scope>
</reference>
<evidence type="ECO:0000256" key="3">
    <source>
        <dbReference type="ARBA" id="ARBA00022840"/>
    </source>
</evidence>
<dbReference type="EMBL" id="LR797015">
    <property type="protein sequence ID" value="CAB4181878.1"/>
    <property type="molecule type" value="Genomic_DNA"/>
</dbReference>
<protein>
    <submittedName>
        <fullName evidence="8">Archaeophage PsiM2, terminase large subunit</fullName>
    </submittedName>
</protein>
<dbReference type="NCBIfam" id="TIGR01630">
    <property type="entry name" value="psiM2_ORF9"/>
    <property type="match status" value="1"/>
</dbReference>
<evidence type="ECO:0000313" key="6">
    <source>
        <dbReference type="EMBL" id="CAB4155371.1"/>
    </source>
</evidence>
<feature type="domain" description="Terminase large subunit gp17-like C-terminal" evidence="5">
    <location>
        <begin position="343"/>
        <end position="488"/>
    </location>
</feature>
<sequence>MDFTPEEIDELLKNIDKFSAIEAAEIEKMVDELTTRREREGARDDLIKFCLYVDPNYKVGRHHRILANMLMDLENGAKDRGCVNIPPRHGKSQLVSIYFPAWFIGRNPGKKVMMVSHTTDLAVDFGRKVRNLIDTQQFKNIFPTVGLATDSKSAGRWSTNFGGEYFACGVGSALAGRGADLLLIDDPHSEQDVLNGNFDVFKKAYEWFTYGARTRLMPGGRVAIVQTRWHMDDLTGRVIRDMTQNEGSDQYEVIEFPAIFEKEAFNENTGGIEIIQKPLWPEFFDLPALLRTKASMPVFQWNSQYQQQPTAEEAAIVKREWWNVWEDEDPPKCEYIIMSLDAAAETNNRADFTALTTWGIFANEHARDEKHIILLNSIKRRMEFPELKALCLEENNEWEPDAFIVEKKSAGTAIYQELRRMGILVQEFTPHRGTGDKMARLNSVADIISSGLVWVPETRWAEEVVEELAGFPFASHDDLVDSTVMALLRFRQGGFIRLPTDEREEEVPYRHKIEYY</sequence>
<keyword evidence="3" id="KW-0067">ATP-binding</keyword>
<keyword evidence="4" id="KW-0231">Viral genome packaging</keyword>
<dbReference type="EMBL" id="LR798365">
    <property type="protein sequence ID" value="CAB5226799.1"/>
    <property type="molecule type" value="Genomic_DNA"/>
</dbReference>
<evidence type="ECO:0000313" key="12">
    <source>
        <dbReference type="EMBL" id="CAB5226799.1"/>
    </source>
</evidence>
<evidence type="ECO:0000313" key="10">
    <source>
        <dbReference type="EMBL" id="CAB4195600.1"/>
    </source>
</evidence>
<gene>
    <name evidence="8" type="ORF">UFOVP1064_73</name>
    <name evidence="9" type="ORF">UFOVP1197_64</name>
    <name evidence="10" type="ORF">UFOVP1294_26</name>
    <name evidence="11" type="ORF">UFOVP1412_29</name>
    <name evidence="12" type="ORF">UFOVP1515_42</name>
    <name evidence="6" type="ORF">UFOVP659_2</name>
    <name evidence="7" type="ORF">UFOVP885_55</name>
</gene>
<dbReference type="GO" id="GO:0005524">
    <property type="term" value="F:ATP binding"/>
    <property type="evidence" value="ECO:0007669"/>
    <property type="project" value="UniProtKB-KW"/>
</dbReference>
<dbReference type="InterPro" id="IPR035421">
    <property type="entry name" value="Terminase_6C"/>
</dbReference>
<evidence type="ECO:0000256" key="1">
    <source>
        <dbReference type="ARBA" id="ARBA00022612"/>
    </source>
</evidence>
<evidence type="ECO:0000313" key="11">
    <source>
        <dbReference type="EMBL" id="CAB4210576.1"/>
    </source>
</evidence>
<dbReference type="Gene3D" id="3.40.50.300">
    <property type="entry name" value="P-loop containing nucleotide triphosphate hydrolases"/>
    <property type="match status" value="1"/>
</dbReference>
<evidence type="ECO:0000313" key="8">
    <source>
        <dbReference type="EMBL" id="CAB4181878.1"/>
    </source>
</evidence>
<keyword evidence="1" id="KW-1188">Viral release from host cell</keyword>
<proteinExistence type="predicted"/>
<evidence type="ECO:0000313" key="7">
    <source>
        <dbReference type="EMBL" id="CAB4169538.1"/>
    </source>
</evidence>
<evidence type="ECO:0000259" key="5">
    <source>
        <dbReference type="Pfam" id="PF17289"/>
    </source>
</evidence>
<dbReference type="EMBL" id="LR796628">
    <property type="protein sequence ID" value="CAB4155371.1"/>
    <property type="molecule type" value="Genomic_DNA"/>
</dbReference>
<organism evidence="8">
    <name type="scientific">uncultured Caudovirales phage</name>
    <dbReference type="NCBI Taxonomy" id="2100421"/>
    <lineage>
        <taxon>Viruses</taxon>
        <taxon>Duplodnaviria</taxon>
        <taxon>Heunggongvirae</taxon>
        <taxon>Uroviricota</taxon>
        <taxon>Caudoviricetes</taxon>
        <taxon>Peduoviridae</taxon>
        <taxon>Maltschvirus</taxon>
        <taxon>Maltschvirus maltsch</taxon>
    </lineage>
</organism>
<accession>A0A6J5QLL1</accession>
<dbReference type="InterPro" id="IPR027417">
    <property type="entry name" value="P-loop_NTPase"/>
</dbReference>
<dbReference type="Pfam" id="PF17289">
    <property type="entry name" value="Terminase_6C"/>
    <property type="match status" value="1"/>
</dbReference>
<keyword evidence="2" id="KW-0547">Nucleotide-binding</keyword>
<evidence type="ECO:0000313" key="9">
    <source>
        <dbReference type="EMBL" id="CAB4190472.1"/>
    </source>
</evidence>
<dbReference type="InterPro" id="IPR006517">
    <property type="entry name" value="Phage_terminase_lsu-like_C"/>
</dbReference>